<proteinExistence type="predicted"/>
<dbReference type="EMBL" id="VJMJ01000017">
    <property type="protein sequence ID" value="KAF0743445.1"/>
    <property type="molecule type" value="Genomic_DNA"/>
</dbReference>
<dbReference type="InterPro" id="IPR045026">
    <property type="entry name" value="LIMYB"/>
</dbReference>
<protein>
    <submittedName>
        <fullName evidence="2">Uncharacterized protein</fullName>
    </submittedName>
</protein>
<dbReference type="VEuPathDB" id="FungiDB:AeMF1_019959"/>
<feature type="compositionally biased region" description="Acidic residues" evidence="1">
    <location>
        <begin position="134"/>
        <end position="152"/>
    </location>
</feature>
<comment type="caution">
    <text evidence="2">The sequence shown here is derived from an EMBL/GenBank/DDBJ whole genome shotgun (WGS) entry which is preliminary data.</text>
</comment>
<dbReference type="Proteomes" id="UP000481153">
    <property type="component" value="Unassembled WGS sequence"/>
</dbReference>
<dbReference type="PANTHER" id="PTHR47584">
    <property type="match status" value="1"/>
</dbReference>
<gene>
    <name evidence="2" type="ORF">Ae201684_001916</name>
</gene>
<sequence>MGRHSVKAELNSQPQIHCATAQGPSRRAQEAVFCVSQMVKTSGIGFESSTCCFVCTEGSWSHFLRDKLKKWSLWETKRFPQYPLCQALYDGTLETGEYASASTQQAIFYCRDECNSNDECDDSSQDTPAIVMPSEEEKDEEDDHFDTQDVEEDGRRGRRSSRAAGQKPAKRVRPSLASTMVTEMKAFRESGKEELNMLKESLASLNDSQHMLNSVEISMATLHTDFEHVLEPSAMSFAYEVVENQAKAIQFVRMRGEARAIWLRHQIQIEAREHNEIVVMSEQSENLDIDD</sequence>
<feature type="region of interest" description="Disordered" evidence="1">
    <location>
        <begin position="134"/>
        <end position="175"/>
    </location>
</feature>
<organism evidence="2 3">
    <name type="scientific">Aphanomyces euteiches</name>
    <dbReference type="NCBI Taxonomy" id="100861"/>
    <lineage>
        <taxon>Eukaryota</taxon>
        <taxon>Sar</taxon>
        <taxon>Stramenopiles</taxon>
        <taxon>Oomycota</taxon>
        <taxon>Saprolegniomycetes</taxon>
        <taxon>Saprolegniales</taxon>
        <taxon>Verrucalvaceae</taxon>
        <taxon>Aphanomyces</taxon>
    </lineage>
</organism>
<keyword evidence="3" id="KW-1185">Reference proteome</keyword>
<evidence type="ECO:0000313" key="2">
    <source>
        <dbReference type="EMBL" id="KAF0743445.1"/>
    </source>
</evidence>
<accession>A0A6G0XST8</accession>
<dbReference type="AlphaFoldDB" id="A0A6G0XST8"/>
<dbReference type="PANTHER" id="PTHR47584:SF14">
    <property type="entry name" value="L10-INTERACTING MYB DOMAIN-CONTAINING PROTEIN-LIKE"/>
    <property type="match status" value="1"/>
</dbReference>
<evidence type="ECO:0000256" key="1">
    <source>
        <dbReference type="SAM" id="MobiDB-lite"/>
    </source>
</evidence>
<reference evidence="2 3" key="1">
    <citation type="submission" date="2019-07" db="EMBL/GenBank/DDBJ databases">
        <title>Genomics analysis of Aphanomyces spp. identifies a new class of oomycete effector associated with host adaptation.</title>
        <authorList>
            <person name="Gaulin E."/>
        </authorList>
    </citation>
    <scope>NUCLEOTIDE SEQUENCE [LARGE SCALE GENOMIC DNA]</scope>
    <source>
        <strain evidence="2 3">ATCC 201684</strain>
    </source>
</reference>
<evidence type="ECO:0000313" key="3">
    <source>
        <dbReference type="Proteomes" id="UP000481153"/>
    </source>
</evidence>
<name>A0A6G0XST8_9STRA</name>